<dbReference type="Proteomes" id="UP001519308">
    <property type="component" value="Unassembled WGS sequence"/>
</dbReference>
<dbReference type="InterPro" id="IPR013783">
    <property type="entry name" value="Ig-like_fold"/>
</dbReference>
<dbReference type="Gene3D" id="3.40.50.1820">
    <property type="entry name" value="alpha/beta hydrolase"/>
    <property type="match status" value="1"/>
</dbReference>
<dbReference type="Gene3D" id="2.60.40.10">
    <property type="entry name" value="Immunoglobulins"/>
    <property type="match status" value="1"/>
</dbReference>
<dbReference type="SUPFAM" id="SSF53474">
    <property type="entry name" value="alpha/beta-Hydrolases"/>
    <property type="match status" value="1"/>
</dbReference>
<name>A0ABS4K6P6_9CLOT</name>
<reference evidence="1 2" key="1">
    <citation type="submission" date="2021-03" db="EMBL/GenBank/DDBJ databases">
        <title>Genomic Encyclopedia of Type Strains, Phase IV (KMG-IV): sequencing the most valuable type-strain genomes for metagenomic binning, comparative biology and taxonomic classification.</title>
        <authorList>
            <person name="Goeker M."/>
        </authorList>
    </citation>
    <scope>NUCLEOTIDE SEQUENCE [LARGE SCALE GENOMIC DNA]</scope>
    <source>
        <strain evidence="1 2">DSM 28650</strain>
    </source>
</reference>
<accession>A0ABS4K6P6</accession>
<dbReference type="EMBL" id="JAGGLL010000020">
    <property type="protein sequence ID" value="MBP2022896.1"/>
    <property type="molecule type" value="Genomic_DNA"/>
</dbReference>
<dbReference type="InterPro" id="IPR014756">
    <property type="entry name" value="Ig_E-set"/>
</dbReference>
<dbReference type="PANTHER" id="PTHR48098">
    <property type="entry name" value="ENTEROCHELIN ESTERASE-RELATED"/>
    <property type="match status" value="1"/>
</dbReference>
<keyword evidence="2" id="KW-1185">Reference proteome</keyword>
<dbReference type="SUPFAM" id="SSF81296">
    <property type="entry name" value="E set domains"/>
    <property type="match status" value="1"/>
</dbReference>
<gene>
    <name evidence="1" type="ORF">J2Z44_002721</name>
</gene>
<dbReference type="Pfam" id="PF00756">
    <property type="entry name" value="Esterase"/>
    <property type="match status" value="1"/>
</dbReference>
<dbReference type="InterPro" id="IPR000801">
    <property type="entry name" value="Esterase-like"/>
</dbReference>
<sequence length="365" mass="42512">MTGDLENNLVMFIYRADEEVENVIFIPPIGWEKFLEYKMERLLNTNLWYITCKIKNDLRFDYTISVNDSLIDSDEGWEAREVNLTHDELNKNFLILCEEDGEEKKVSYVVMPKAQEHFWVKERINISKGDIEEYYFHSEKLEKDRRIRIYTPYGYKKSNMPYKFLILTDGDEYLNILSGKTVLDNLICDKKIAPIVVLFIDSTDTRYEELCCSDGFVDLIINELTPWFRENYNISSEAKDGIIGGLSLGGLTATYLGLRHSDIFGNVLSQSGAYWYKPEDFKEVESACWMSTEFNKIERLPLKFYLNVGILEPKDNMIGVNKKLRDVLELKGYEVKYEEFNSGHDYLCWGETLANGLISLIGDNN</sequence>
<protein>
    <submittedName>
        <fullName evidence="1">Enterochelin esterase family protein</fullName>
    </submittedName>
</protein>
<evidence type="ECO:0000313" key="2">
    <source>
        <dbReference type="Proteomes" id="UP001519308"/>
    </source>
</evidence>
<dbReference type="RefSeq" id="WP_021285323.1">
    <property type="nucleotide sequence ID" value="NZ_JAGGLL010000020.1"/>
</dbReference>
<dbReference type="InterPro" id="IPR050583">
    <property type="entry name" value="Mycobacterial_A85_antigen"/>
</dbReference>
<dbReference type="PANTHER" id="PTHR48098:SF3">
    <property type="entry name" value="IRON(III) ENTEROBACTIN ESTERASE"/>
    <property type="match status" value="1"/>
</dbReference>
<comment type="caution">
    <text evidence="1">The sequence shown here is derived from an EMBL/GenBank/DDBJ whole genome shotgun (WGS) entry which is preliminary data.</text>
</comment>
<dbReference type="InterPro" id="IPR029058">
    <property type="entry name" value="AB_hydrolase_fold"/>
</dbReference>
<evidence type="ECO:0000313" key="1">
    <source>
        <dbReference type="EMBL" id="MBP2022896.1"/>
    </source>
</evidence>
<organism evidence="1 2">
    <name type="scientific">Clostridium punense</name>
    <dbReference type="NCBI Taxonomy" id="1054297"/>
    <lineage>
        <taxon>Bacteria</taxon>
        <taxon>Bacillati</taxon>
        <taxon>Bacillota</taxon>
        <taxon>Clostridia</taxon>
        <taxon>Eubacteriales</taxon>
        <taxon>Clostridiaceae</taxon>
        <taxon>Clostridium</taxon>
    </lineage>
</organism>
<proteinExistence type="predicted"/>